<evidence type="ECO:0000259" key="1">
    <source>
        <dbReference type="Pfam" id="PF25164"/>
    </source>
</evidence>
<dbReference type="EMBL" id="BNJJ01000003">
    <property type="protein sequence ID" value="GHO83240.1"/>
    <property type="molecule type" value="Genomic_DNA"/>
</dbReference>
<protein>
    <recommendedName>
        <fullName evidence="1">Competence protein CoiA-like N-terminal domain-containing protein</fullName>
    </recommendedName>
</protein>
<name>A0ABQ3VAR5_9CHLR</name>
<reference evidence="2 3" key="1">
    <citation type="journal article" date="2021" name="Int. J. Syst. Evol. Microbiol.">
        <title>Reticulibacter mediterranei gen. nov., sp. nov., within the new family Reticulibacteraceae fam. nov., and Ktedonospora formicarum gen. nov., sp. nov., Ktedonobacter robiniae sp. nov., Dictyobacter formicarum sp. nov. and Dictyobacter arantiisoli sp. nov., belonging to the class Ktedonobacteria.</title>
        <authorList>
            <person name="Yabe S."/>
            <person name="Zheng Y."/>
            <person name="Wang C.M."/>
            <person name="Sakai Y."/>
            <person name="Abe K."/>
            <person name="Yokota A."/>
            <person name="Donadio S."/>
            <person name="Cavaletti L."/>
            <person name="Monciardini P."/>
        </authorList>
    </citation>
    <scope>NUCLEOTIDE SEQUENCE [LARGE SCALE GENOMIC DNA]</scope>
    <source>
        <strain evidence="2 3">SOSP1-9</strain>
    </source>
</reference>
<accession>A0ABQ3VAR5</accession>
<evidence type="ECO:0000313" key="3">
    <source>
        <dbReference type="Proteomes" id="UP000635565"/>
    </source>
</evidence>
<dbReference type="Pfam" id="PF25164">
    <property type="entry name" value="CoiA_N"/>
    <property type="match status" value="1"/>
</dbReference>
<comment type="caution">
    <text evidence="2">The sequence shown here is derived from an EMBL/GenBank/DDBJ whole genome shotgun (WGS) entry which is preliminary data.</text>
</comment>
<dbReference type="InterPro" id="IPR057253">
    <property type="entry name" value="CoiA-like_N"/>
</dbReference>
<sequence>MILKKGRKKIPHFAHRPDTACEYNNSGESEEHRRAELELYQTLLVTPGVTKLQLERFLGNVRPDVSFAFNGHYVALESPAYGAARSSTFASFSAACG</sequence>
<evidence type="ECO:0000313" key="2">
    <source>
        <dbReference type="EMBL" id="GHO83240.1"/>
    </source>
</evidence>
<dbReference type="Proteomes" id="UP000635565">
    <property type="component" value="Unassembled WGS sequence"/>
</dbReference>
<organism evidence="2 3">
    <name type="scientific">Dictyobacter formicarum</name>
    <dbReference type="NCBI Taxonomy" id="2778368"/>
    <lineage>
        <taxon>Bacteria</taxon>
        <taxon>Bacillati</taxon>
        <taxon>Chloroflexota</taxon>
        <taxon>Ktedonobacteria</taxon>
        <taxon>Ktedonobacterales</taxon>
        <taxon>Dictyobacteraceae</taxon>
        <taxon>Dictyobacter</taxon>
    </lineage>
</organism>
<feature type="domain" description="Competence protein CoiA-like N-terminal" evidence="1">
    <location>
        <begin position="1"/>
        <end position="23"/>
    </location>
</feature>
<proteinExistence type="predicted"/>
<keyword evidence="3" id="KW-1185">Reference proteome</keyword>
<gene>
    <name evidence="2" type="ORF">KSZ_12460</name>
</gene>
<dbReference type="RefSeq" id="WP_201360921.1">
    <property type="nucleotide sequence ID" value="NZ_BNJJ01000003.1"/>
</dbReference>